<keyword evidence="7" id="KW-0378">Hydrolase</keyword>
<dbReference type="GeneID" id="105368087"/>
<dbReference type="Pfam" id="PF02244">
    <property type="entry name" value="Propep_M14"/>
    <property type="match status" value="1"/>
</dbReference>
<organism evidence="14 15">
    <name type="scientific">Ceratosolen solmsi marchali</name>
    <dbReference type="NCBI Taxonomy" id="326594"/>
    <lineage>
        <taxon>Eukaryota</taxon>
        <taxon>Metazoa</taxon>
        <taxon>Ecdysozoa</taxon>
        <taxon>Arthropoda</taxon>
        <taxon>Hexapoda</taxon>
        <taxon>Insecta</taxon>
        <taxon>Pterygota</taxon>
        <taxon>Neoptera</taxon>
        <taxon>Endopterygota</taxon>
        <taxon>Hymenoptera</taxon>
        <taxon>Apocrita</taxon>
        <taxon>Proctotrupomorpha</taxon>
        <taxon>Chalcidoidea</taxon>
        <taxon>Agaonidae</taxon>
        <taxon>Agaoninae</taxon>
        <taxon>Ceratosolen</taxon>
    </lineage>
</organism>
<evidence type="ECO:0000256" key="4">
    <source>
        <dbReference type="ARBA" id="ARBA00022670"/>
    </source>
</evidence>
<dbReference type="GO" id="GO:0006508">
    <property type="term" value="P:proteolysis"/>
    <property type="evidence" value="ECO:0007669"/>
    <property type="project" value="UniProtKB-KW"/>
</dbReference>
<dbReference type="InterPro" id="IPR003146">
    <property type="entry name" value="M14A_act_pep"/>
</dbReference>
<comment type="cofactor">
    <cofactor evidence="1">
        <name>Zn(2+)</name>
        <dbReference type="ChEBI" id="CHEBI:29105"/>
    </cofactor>
</comment>
<protein>
    <submittedName>
        <fullName evidence="15">Carboxypeptidase B-like</fullName>
    </submittedName>
</protein>
<dbReference type="CDD" id="cd03860">
    <property type="entry name" value="M14_CP_A-B_like"/>
    <property type="match status" value="1"/>
</dbReference>
<dbReference type="Proteomes" id="UP000695007">
    <property type="component" value="Unplaced"/>
</dbReference>
<evidence type="ECO:0000259" key="13">
    <source>
        <dbReference type="PROSITE" id="PS52035"/>
    </source>
</evidence>
<sequence length="423" mass="47663">MKVHLIILLFFSLCIWTQDAAYLPSIYGMQGLRISCDTELQLKYVRNYEGSLGFDFIKIPRVLQKPIEVLVVAEKLQLFKNNLIANGINYEVFLEDVGAHIDKQFALEYDERIVNPKNEILKTFPLYNEITLYLESLQNSHSDILQTFTIGKSFENRDIIGVKISSGGSGKPALFIDAGIHAREWIAPTTAIYAIKQLAENASNSYIFDNIDIYIVPCLNPDGYEFTHRNSANRMWRKTRSTKKFSPCVGVDANRNFDFEWMTVGASSNPCSETYAGVTAFSEPETSALRDFLLSKNNTIKVYITFHSYGNFLLHPWGYTEELPTNEPTLRCVADKAENKLSQKRGTHYEIGSSTNVLYAAAGGSDDWAMGVAGIELAYTMELPSQRYGFAAPRSEIIPVGQETFEAIKIFAKYVEGVKCQDL</sequence>
<dbReference type="GO" id="GO:0008270">
    <property type="term" value="F:zinc ion binding"/>
    <property type="evidence" value="ECO:0007669"/>
    <property type="project" value="InterPro"/>
</dbReference>
<dbReference type="GO" id="GO:0005615">
    <property type="term" value="C:extracellular space"/>
    <property type="evidence" value="ECO:0007669"/>
    <property type="project" value="TreeGrafter"/>
</dbReference>
<evidence type="ECO:0000256" key="5">
    <source>
        <dbReference type="ARBA" id="ARBA00022723"/>
    </source>
</evidence>
<dbReference type="Gene3D" id="3.30.70.340">
    <property type="entry name" value="Metallocarboxypeptidase-like"/>
    <property type="match status" value="1"/>
</dbReference>
<dbReference type="FunFam" id="3.40.630.10:FF:000001">
    <property type="entry name" value="Carboxypeptidase B"/>
    <property type="match status" value="1"/>
</dbReference>
<evidence type="ECO:0000313" key="14">
    <source>
        <dbReference type="Proteomes" id="UP000695007"/>
    </source>
</evidence>
<name>A0AAJ6YVU8_9HYME</name>
<evidence type="ECO:0000256" key="9">
    <source>
        <dbReference type="ARBA" id="ARBA00023049"/>
    </source>
</evidence>
<evidence type="ECO:0000256" key="12">
    <source>
        <dbReference type="SAM" id="SignalP"/>
    </source>
</evidence>
<evidence type="ECO:0000256" key="8">
    <source>
        <dbReference type="ARBA" id="ARBA00022833"/>
    </source>
</evidence>
<dbReference type="InterPro" id="IPR000834">
    <property type="entry name" value="Peptidase_M14"/>
</dbReference>
<dbReference type="PANTHER" id="PTHR11705:SF140">
    <property type="entry name" value="FI02848P-RELATED"/>
    <property type="match status" value="1"/>
</dbReference>
<proteinExistence type="inferred from homology"/>
<dbReference type="InterPro" id="IPR036990">
    <property type="entry name" value="M14A-like_propep"/>
</dbReference>
<evidence type="ECO:0000256" key="7">
    <source>
        <dbReference type="ARBA" id="ARBA00022801"/>
    </source>
</evidence>
<comment type="similarity">
    <text evidence="2 11">Belongs to the peptidase M14 family.</text>
</comment>
<evidence type="ECO:0000256" key="1">
    <source>
        <dbReference type="ARBA" id="ARBA00001947"/>
    </source>
</evidence>
<dbReference type="SUPFAM" id="SSF54897">
    <property type="entry name" value="Protease propeptides/inhibitors"/>
    <property type="match status" value="1"/>
</dbReference>
<reference evidence="15" key="1">
    <citation type="submission" date="2025-08" db="UniProtKB">
        <authorList>
            <consortium name="RefSeq"/>
        </authorList>
    </citation>
    <scope>IDENTIFICATION</scope>
</reference>
<dbReference type="Gene3D" id="3.40.630.10">
    <property type="entry name" value="Zn peptidases"/>
    <property type="match status" value="1"/>
</dbReference>
<dbReference type="PROSITE" id="PS52035">
    <property type="entry name" value="PEPTIDASE_M14"/>
    <property type="match status" value="1"/>
</dbReference>
<dbReference type="GO" id="GO:0004181">
    <property type="term" value="F:metallocarboxypeptidase activity"/>
    <property type="evidence" value="ECO:0007669"/>
    <property type="project" value="InterPro"/>
</dbReference>
<dbReference type="PRINTS" id="PR00765">
    <property type="entry name" value="CRBOXYPTASEA"/>
</dbReference>
<dbReference type="InterPro" id="IPR057246">
    <property type="entry name" value="CARBOXYPEPT_ZN_1"/>
</dbReference>
<keyword evidence="9" id="KW-0482">Metalloprotease</keyword>
<feature type="domain" description="Peptidase M14" evidence="13">
    <location>
        <begin position="123"/>
        <end position="415"/>
    </location>
</feature>
<dbReference type="PROSITE" id="PS00132">
    <property type="entry name" value="CARBOXYPEPT_ZN_1"/>
    <property type="match status" value="1"/>
</dbReference>
<evidence type="ECO:0000256" key="6">
    <source>
        <dbReference type="ARBA" id="ARBA00022729"/>
    </source>
</evidence>
<keyword evidence="10" id="KW-1015">Disulfide bond</keyword>
<accession>A0AAJ6YVU8</accession>
<evidence type="ECO:0000256" key="11">
    <source>
        <dbReference type="PROSITE-ProRule" id="PRU01379"/>
    </source>
</evidence>
<evidence type="ECO:0000313" key="15">
    <source>
        <dbReference type="RefSeq" id="XP_011505295.1"/>
    </source>
</evidence>
<feature type="active site" description="Proton donor/acceptor" evidence="11">
    <location>
        <position position="382"/>
    </location>
</feature>
<keyword evidence="3" id="KW-0121">Carboxypeptidase</keyword>
<evidence type="ECO:0000256" key="3">
    <source>
        <dbReference type="ARBA" id="ARBA00022645"/>
    </source>
</evidence>
<dbReference type="SUPFAM" id="SSF53187">
    <property type="entry name" value="Zn-dependent exopeptidases"/>
    <property type="match status" value="1"/>
</dbReference>
<dbReference type="SMART" id="SM00631">
    <property type="entry name" value="Zn_pept"/>
    <property type="match status" value="1"/>
</dbReference>
<keyword evidence="8" id="KW-0862">Zinc</keyword>
<keyword evidence="4" id="KW-0645">Protease</keyword>
<dbReference type="RefSeq" id="XP_011505295.1">
    <property type="nucleotide sequence ID" value="XM_011506993.1"/>
</dbReference>
<keyword evidence="14" id="KW-1185">Reference proteome</keyword>
<keyword evidence="6 12" id="KW-0732">Signal</keyword>
<feature type="chain" id="PRO_5042582308" evidence="12">
    <location>
        <begin position="21"/>
        <end position="423"/>
    </location>
</feature>
<gene>
    <name evidence="15" type="primary">LOC105368087</name>
</gene>
<evidence type="ECO:0000256" key="2">
    <source>
        <dbReference type="ARBA" id="ARBA00005988"/>
    </source>
</evidence>
<dbReference type="AlphaFoldDB" id="A0AAJ6YVU8"/>
<dbReference type="Pfam" id="PF00246">
    <property type="entry name" value="Peptidase_M14"/>
    <property type="match status" value="1"/>
</dbReference>
<keyword evidence="5" id="KW-0479">Metal-binding</keyword>
<feature type="signal peptide" evidence="12">
    <location>
        <begin position="1"/>
        <end position="20"/>
    </location>
</feature>
<dbReference type="PANTHER" id="PTHR11705">
    <property type="entry name" value="PROTEASE FAMILY M14 CARBOXYPEPTIDASE A,B"/>
    <property type="match status" value="1"/>
</dbReference>
<dbReference type="KEGG" id="csol:105368087"/>
<evidence type="ECO:0000256" key="10">
    <source>
        <dbReference type="ARBA" id="ARBA00023157"/>
    </source>
</evidence>